<protein>
    <recommendedName>
        <fullName evidence="1">Alpha/beta hydrolase fold-3 domain-containing protein</fullName>
    </recommendedName>
</protein>
<keyword evidence="3" id="KW-1185">Reference proteome</keyword>
<evidence type="ECO:0000259" key="1">
    <source>
        <dbReference type="Pfam" id="PF07859"/>
    </source>
</evidence>
<dbReference type="Pfam" id="PF07859">
    <property type="entry name" value="Abhydrolase_3"/>
    <property type="match status" value="1"/>
</dbReference>
<gene>
    <name evidence="2" type="ORF">K431DRAFT_306406</name>
</gene>
<reference evidence="2" key="1">
    <citation type="journal article" date="2020" name="Stud. Mycol.">
        <title>101 Dothideomycetes genomes: a test case for predicting lifestyles and emergence of pathogens.</title>
        <authorList>
            <person name="Haridas S."/>
            <person name="Albert R."/>
            <person name="Binder M."/>
            <person name="Bloem J."/>
            <person name="Labutti K."/>
            <person name="Salamov A."/>
            <person name="Andreopoulos B."/>
            <person name="Baker S."/>
            <person name="Barry K."/>
            <person name="Bills G."/>
            <person name="Bluhm B."/>
            <person name="Cannon C."/>
            <person name="Castanera R."/>
            <person name="Culley D."/>
            <person name="Daum C."/>
            <person name="Ezra D."/>
            <person name="Gonzalez J."/>
            <person name="Henrissat B."/>
            <person name="Kuo A."/>
            <person name="Liang C."/>
            <person name="Lipzen A."/>
            <person name="Lutzoni F."/>
            <person name="Magnuson J."/>
            <person name="Mondo S."/>
            <person name="Nolan M."/>
            <person name="Ohm R."/>
            <person name="Pangilinan J."/>
            <person name="Park H.-J."/>
            <person name="Ramirez L."/>
            <person name="Alfaro M."/>
            <person name="Sun H."/>
            <person name="Tritt A."/>
            <person name="Yoshinaga Y."/>
            <person name="Zwiers L.-H."/>
            <person name="Turgeon B."/>
            <person name="Goodwin S."/>
            <person name="Spatafora J."/>
            <person name="Crous P."/>
            <person name="Grigoriev I."/>
        </authorList>
    </citation>
    <scope>NUCLEOTIDE SEQUENCE</scope>
    <source>
        <strain evidence="2">CBS 116435</strain>
    </source>
</reference>
<name>A0A9P4Q4H7_9PEZI</name>
<dbReference type="Proteomes" id="UP000799441">
    <property type="component" value="Unassembled WGS sequence"/>
</dbReference>
<accession>A0A9P4Q4H7</accession>
<evidence type="ECO:0000313" key="3">
    <source>
        <dbReference type="Proteomes" id="UP000799441"/>
    </source>
</evidence>
<dbReference type="Gene3D" id="3.40.50.1820">
    <property type="entry name" value="alpha/beta hydrolase"/>
    <property type="match status" value="1"/>
</dbReference>
<organism evidence="2 3">
    <name type="scientific">Polychaeton citri CBS 116435</name>
    <dbReference type="NCBI Taxonomy" id="1314669"/>
    <lineage>
        <taxon>Eukaryota</taxon>
        <taxon>Fungi</taxon>
        <taxon>Dikarya</taxon>
        <taxon>Ascomycota</taxon>
        <taxon>Pezizomycotina</taxon>
        <taxon>Dothideomycetes</taxon>
        <taxon>Dothideomycetidae</taxon>
        <taxon>Capnodiales</taxon>
        <taxon>Capnodiaceae</taxon>
        <taxon>Polychaeton</taxon>
    </lineage>
</organism>
<dbReference type="InterPro" id="IPR029058">
    <property type="entry name" value="AB_hydrolase_fold"/>
</dbReference>
<dbReference type="InterPro" id="IPR013094">
    <property type="entry name" value="AB_hydrolase_3"/>
</dbReference>
<comment type="caution">
    <text evidence="2">The sequence shown here is derived from an EMBL/GenBank/DDBJ whole genome shotgun (WGS) entry which is preliminary data.</text>
</comment>
<dbReference type="AlphaFoldDB" id="A0A9P4Q4H7"/>
<dbReference type="EMBL" id="MU003832">
    <property type="protein sequence ID" value="KAF2717979.1"/>
    <property type="molecule type" value="Genomic_DNA"/>
</dbReference>
<proteinExistence type="predicted"/>
<dbReference type="SUPFAM" id="SSF53474">
    <property type="entry name" value="alpha/beta-Hydrolases"/>
    <property type="match status" value="1"/>
</dbReference>
<dbReference type="GO" id="GO:0016787">
    <property type="term" value="F:hydrolase activity"/>
    <property type="evidence" value="ECO:0007669"/>
    <property type="project" value="InterPro"/>
</dbReference>
<feature type="domain" description="Alpha/beta hydrolase fold-3" evidence="1">
    <location>
        <begin position="103"/>
        <end position="261"/>
    </location>
</feature>
<dbReference type="OrthoDB" id="5396420at2759"/>
<evidence type="ECO:0000313" key="2">
    <source>
        <dbReference type="EMBL" id="KAF2717979.1"/>
    </source>
</evidence>
<sequence>MFLRSSRLGSLRVLQHPAGNEGFLRVGRGPYASTAAYRISTFSSSACRASAAESINVPCRGNDNVVLDIHYPSAPPSAAIRSASGPASVVLYLSNGLSDTSATAAEEDAALTALRSGLPHLVVKVKYTCGERLRYPNVIHQTLAGYDWAVEHLLPRRAITRPGRSSRVGQIAVLGQHVGGSLATMLALTECRVGEPGIVAAAIHDPVLDWISLGTAAEEDEVARMRPSPDLDLATKSLLHLRRLAFAKPQAYFDPFASPILFLRSAGVTVPPPPKLLDDLEQLSLLDREDFFREQQALSAATIDPSLLSAEDEQQKPAKRMAALNFPSKALGLQLPYFQVSSNDDSCLNGQAQEFTKRLRRGVVRQRAQAVSSFGRKALLPDEMDEMDEEERLEMEAREFEAERKVQFTGSGGNGSWNVNSVIPWLKQVLE</sequence>